<evidence type="ECO:0000313" key="2">
    <source>
        <dbReference type="Proteomes" id="UP000814140"/>
    </source>
</evidence>
<dbReference type="Proteomes" id="UP000814140">
    <property type="component" value="Unassembled WGS sequence"/>
</dbReference>
<name>A0ACB8TAI0_9AGAM</name>
<reference evidence="1" key="1">
    <citation type="submission" date="2021-03" db="EMBL/GenBank/DDBJ databases">
        <authorList>
            <consortium name="DOE Joint Genome Institute"/>
            <person name="Ahrendt S."/>
            <person name="Looney B.P."/>
            <person name="Miyauchi S."/>
            <person name="Morin E."/>
            <person name="Drula E."/>
            <person name="Courty P.E."/>
            <person name="Chicoki N."/>
            <person name="Fauchery L."/>
            <person name="Kohler A."/>
            <person name="Kuo A."/>
            <person name="Labutti K."/>
            <person name="Pangilinan J."/>
            <person name="Lipzen A."/>
            <person name="Riley R."/>
            <person name="Andreopoulos W."/>
            <person name="He G."/>
            <person name="Johnson J."/>
            <person name="Barry K.W."/>
            <person name="Grigoriev I.V."/>
            <person name="Nagy L."/>
            <person name="Hibbett D."/>
            <person name="Henrissat B."/>
            <person name="Matheny P.B."/>
            <person name="Labbe J."/>
            <person name="Martin F."/>
        </authorList>
    </citation>
    <scope>NUCLEOTIDE SEQUENCE</scope>
    <source>
        <strain evidence="1">HHB10654</strain>
    </source>
</reference>
<sequence length="1160" mass="127322">MAHIKEKHYWTQLRTALTGGSWGSSAPAKAYNGSLISWSELLRKFNKHCHGYQDVAEIANQTQALALLVAAGSTDAELDGDLKDPSAPLTLEDESLVADGHEEEARLGFDALRNLEIESPKSDSLKLALAYYAYALRQFEECLQYLDQVRDISQMQSMLNPGESVRSTVSTLQVPSIAGDSSSASVSFIGSFTSLETSSSVADVMDGKAWAATEMIRSICLQGMSYEKLTPSEQSKILTIYLTAVMSLPTIEADISRTSPPNPSQVSGSGPGRLVLASFTRYRELWRWVERLLRRAIIVAARTCALGSAEEPVLWALFAHYQSCSAHWPPTFRADHRSTISALHIRALVERSYLPGSPPLPASTQSFSGGGSPETRRTMTWLPAVRRAIRDYRDILSASTHFPRAGKRNVKVEELVDLCMAAWEASGSSAEQAAWVMDILWWATRLTFNSPRVFRHMTRVSEAAGDGVLATRTLRLYVHTVGKAQQAGENTEPDATWVSTLVWGSRMLCRLALAADPGSGQRGIEEAREAGVIIAKAKARMDPEDSTQKASLELTEGIWNTVMAIQEQDHLTRTSRLSNALSLFEASVNTLSTPAAHYLLALALYRPIPSRDLDRAVASARCAVEADPGEIRYWHLLGLLLVAAENWRGARDVLEVGAAIDEQAWSIDSSQSRVPATAGTNGEAQDTSTISAHTSETEGIIATDFAIGNGDSEQTSSARARPKALPFLLDETATAVPAAASILKPLPDHPPPSPHERFEHALQLRMTQLALTELVEGYEGAGEKWIEVFGWFAERKGTERDPSTSMDASQRSADLKVESVSLHNYVSEDADPHREFADGEYPPIPVPITLTPASPAIANENGIEHQLSLSTSPRQSLEDNAKEKEKDTSAGKKVQKMLKNRVHKEQQRITTIGKKLGHGVGRHNNSLRLRRITSTPADFYSVMAHQYQASSIHSRRHSPYTSSHDLPRDESPAPLPPPSVPPRERGARSKRERRLLSELWLMSAATFRRSGKIEQARGAIQEAEVRDEENPGVWVQLGLYYTALGHSHRAVQAFNKALFISPDNVAASIHLCQVYLSLTGPHTPYETPETEPDNVDLAAGMLSDLTKGVGWDVAEAWYFLGKANGMRGMRDRERECLNFALGLAEGRPLRDLGVAVGWCL</sequence>
<protein>
    <submittedName>
        <fullName evidence="1">Uncharacterized protein</fullName>
    </submittedName>
</protein>
<comment type="caution">
    <text evidence="1">The sequence shown here is derived from an EMBL/GenBank/DDBJ whole genome shotgun (WGS) entry which is preliminary data.</text>
</comment>
<reference evidence="1" key="2">
    <citation type="journal article" date="2022" name="New Phytol.">
        <title>Evolutionary transition to the ectomycorrhizal habit in the genomes of a hyperdiverse lineage of mushroom-forming fungi.</title>
        <authorList>
            <person name="Looney B."/>
            <person name="Miyauchi S."/>
            <person name="Morin E."/>
            <person name="Drula E."/>
            <person name="Courty P.E."/>
            <person name="Kohler A."/>
            <person name="Kuo A."/>
            <person name="LaButti K."/>
            <person name="Pangilinan J."/>
            <person name="Lipzen A."/>
            <person name="Riley R."/>
            <person name="Andreopoulos W."/>
            <person name="He G."/>
            <person name="Johnson J."/>
            <person name="Nolan M."/>
            <person name="Tritt A."/>
            <person name="Barry K.W."/>
            <person name="Grigoriev I.V."/>
            <person name="Nagy L.G."/>
            <person name="Hibbett D."/>
            <person name="Henrissat B."/>
            <person name="Matheny P.B."/>
            <person name="Labbe J."/>
            <person name="Martin F.M."/>
        </authorList>
    </citation>
    <scope>NUCLEOTIDE SEQUENCE</scope>
    <source>
        <strain evidence="1">HHB10654</strain>
    </source>
</reference>
<dbReference type="EMBL" id="MU277196">
    <property type="protein sequence ID" value="KAI0065171.1"/>
    <property type="molecule type" value="Genomic_DNA"/>
</dbReference>
<keyword evidence="2" id="KW-1185">Reference proteome</keyword>
<accession>A0ACB8TAI0</accession>
<gene>
    <name evidence="1" type="ORF">BV25DRAFT_1798883</name>
</gene>
<evidence type="ECO:0000313" key="1">
    <source>
        <dbReference type="EMBL" id="KAI0065171.1"/>
    </source>
</evidence>
<proteinExistence type="predicted"/>
<organism evidence="1 2">
    <name type="scientific">Artomyces pyxidatus</name>
    <dbReference type="NCBI Taxonomy" id="48021"/>
    <lineage>
        <taxon>Eukaryota</taxon>
        <taxon>Fungi</taxon>
        <taxon>Dikarya</taxon>
        <taxon>Basidiomycota</taxon>
        <taxon>Agaricomycotina</taxon>
        <taxon>Agaricomycetes</taxon>
        <taxon>Russulales</taxon>
        <taxon>Auriscalpiaceae</taxon>
        <taxon>Artomyces</taxon>
    </lineage>
</organism>